<dbReference type="Proteomes" id="UP001216390">
    <property type="component" value="Chromosome"/>
</dbReference>
<name>A0AAE9YHP1_9ACTN</name>
<evidence type="ECO:0000313" key="2">
    <source>
        <dbReference type="Proteomes" id="UP001216390"/>
    </source>
</evidence>
<organism evidence="1 2">
    <name type="scientific">Iamia majanohamensis</name>
    <dbReference type="NCBI Taxonomy" id="467976"/>
    <lineage>
        <taxon>Bacteria</taxon>
        <taxon>Bacillati</taxon>
        <taxon>Actinomycetota</taxon>
        <taxon>Acidimicrobiia</taxon>
        <taxon>Acidimicrobiales</taxon>
        <taxon>Iamiaceae</taxon>
        <taxon>Iamia</taxon>
    </lineage>
</organism>
<proteinExistence type="predicted"/>
<dbReference type="AlphaFoldDB" id="A0AAE9YHP1"/>
<dbReference type="KEGG" id="ima:PO878_04465"/>
<keyword evidence="2" id="KW-1185">Reference proteome</keyword>
<sequence>MADAGHIVLAASRSADRAAEVAPDDPRVTPVVLGADARPTPDVRGNGIVVNCTGEEDTATIEAWLRRGWDAVDITASSQYSLDLESLPSTGSTLLVGVGLMPGLSSLMAAELADTDPGASQITLSGLLGLADDHGPASSRWSLGGLGELVADAAGAFRNFSHPRAITFPGGFGRRRAWRYDFADRAMLPTRIGTEVDTRYCFDSRVAGEAMALAGRIPGAPTALLRTAPLLQHSPWGTDWWALVAQTDTGQRLEALGRSQSQATALLTFAAIGALQNAAPDPGPHHITDITSLRRTEPLLPALGIMLNRG</sequence>
<gene>
    <name evidence="1" type="ORF">PO878_04465</name>
</gene>
<dbReference type="Gene3D" id="3.40.50.720">
    <property type="entry name" value="NAD(P)-binding Rossmann-like Domain"/>
    <property type="match status" value="1"/>
</dbReference>
<evidence type="ECO:0008006" key="3">
    <source>
        <dbReference type="Google" id="ProtNLM"/>
    </source>
</evidence>
<dbReference type="EMBL" id="CP116942">
    <property type="protein sequence ID" value="WCO67976.1"/>
    <property type="molecule type" value="Genomic_DNA"/>
</dbReference>
<accession>A0AAE9YHP1</accession>
<dbReference type="RefSeq" id="WP_272737493.1">
    <property type="nucleotide sequence ID" value="NZ_CP116942.1"/>
</dbReference>
<reference evidence="1" key="1">
    <citation type="submission" date="2023-01" db="EMBL/GenBank/DDBJ databases">
        <title>The diversity of Class Acidimicrobiia in South China Sea sediment environments and the proposal of Iamia marina sp. nov., a novel species of the genus Iamia.</title>
        <authorList>
            <person name="He Y."/>
            <person name="Tian X."/>
        </authorList>
    </citation>
    <scope>NUCLEOTIDE SEQUENCE</scope>
    <source>
        <strain evidence="1">DSM 19957</strain>
    </source>
</reference>
<evidence type="ECO:0000313" key="1">
    <source>
        <dbReference type="EMBL" id="WCO67976.1"/>
    </source>
</evidence>
<protein>
    <recommendedName>
        <fullName evidence="3">Saccharopine dehydrogenase</fullName>
    </recommendedName>
</protein>